<evidence type="ECO:0000313" key="2">
    <source>
        <dbReference type="Proteomes" id="UP000219020"/>
    </source>
</evidence>
<dbReference type="Proteomes" id="UP000219020">
    <property type="component" value="Unassembled WGS sequence"/>
</dbReference>
<comment type="caution">
    <text evidence="1">The sequence shown here is derived from an EMBL/GenBank/DDBJ whole genome shotgun (WGS) entry which is preliminary data.</text>
</comment>
<dbReference type="EMBL" id="NBYY01000013">
    <property type="protein sequence ID" value="PCS22845.1"/>
    <property type="molecule type" value="Genomic_DNA"/>
</dbReference>
<name>A0A2A5T3U5_9GAMM</name>
<reference evidence="2" key="1">
    <citation type="submission" date="2017-04" db="EMBL/GenBank/DDBJ databases">
        <title>Genome evolution of the luminous symbionts of deep sea anglerfish.</title>
        <authorList>
            <person name="Hendry T.A."/>
        </authorList>
    </citation>
    <scope>NUCLEOTIDE SEQUENCE [LARGE SCALE GENOMIC DNA]</scope>
</reference>
<keyword evidence="2" id="KW-1185">Reference proteome</keyword>
<accession>A0A2A5T3U5</accession>
<proteinExistence type="predicted"/>
<sequence>MFHYKQLLSSKRTLRDYNAQVGEALVNVQVMNKVIRLGIPVR</sequence>
<organism evidence="1 2">
    <name type="scientific">Candidatus Enterovibrio escicola</name>
    <dbReference type="NCBI Taxonomy" id="1927127"/>
    <lineage>
        <taxon>Bacteria</taxon>
        <taxon>Pseudomonadati</taxon>
        <taxon>Pseudomonadota</taxon>
        <taxon>Gammaproteobacteria</taxon>
        <taxon>Vibrionales</taxon>
        <taxon>Vibrionaceae</taxon>
        <taxon>Enterovibrio</taxon>
    </lineage>
</organism>
<gene>
    <name evidence="1" type="ORF">BTN49_1396</name>
</gene>
<protein>
    <submittedName>
        <fullName evidence="1">Mobile element protein</fullName>
    </submittedName>
</protein>
<evidence type="ECO:0000313" key="1">
    <source>
        <dbReference type="EMBL" id="PCS22845.1"/>
    </source>
</evidence>
<dbReference type="AlphaFoldDB" id="A0A2A5T3U5"/>